<evidence type="ECO:0000313" key="2">
    <source>
        <dbReference type="EMBL" id="KYN38039.1"/>
    </source>
</evidence>
<proteinExistence type="predicted"/>
<sequence length="176" mass="20389">MYFFTIIKENLSLKKTAAETHRLLSKIYDETPSERAYKIWFECFRNGDFYMRASLIQAAAFTPNNPEKFHRIRNTRHPDYDVVIDTRELVAPRRATVANVLYLRDGTGNVRNRATRRRDARSEGERTLVRTTRRANETWSETGGVNVTARSAVVARTTAEIAERGRCSYRARPIDD</sequence>
<protein>
    <recommendedName>
        <fullName evidence="1">Mos1 transposase HTH domain-containing protein</fullName>
    </recommendedName>
</protein>
<dbReference type="InterPro" id="IPR041426">
    <property type="entry name" value="Mos1_HTH"/>
</dbReference>
<evidence type="ECO:0000259" key="1">
    <source>
        <dbReference type="Pfam" id="PF17906"/>
    </source>
</evidence>
<dbReference type="EMBL" id="KQ981685">
    <property type="protein sequence ID" value="KYN38039.1"/>
    <property type="molecule type" value="Genomic_DNA"/>
</dbReference>
<keyword evidence="3" id="KW-1185">Reference proteome</keyword>
<accession>A0A195FDC1</accession>
<dbReference type="Pfam" id="PF17906">
    <property type="entry name" value="HTH_48"/>
    <property type="match status" value="1"/>
</dbReference>
<reference evidence="2 3" key="1">
    <citation type="submission" date="2016-03" db="EMBL/GenBank/DDBJ databases">
        <title>Trachymyrmex septentrionalis WGS genome.</title>
        <authorList>
            <person name="Nygaard S."/>
            <person name="Hu H."/>
            <person name="Boomsma J."/>
            <person name="Zhang G."/>
        </authorList>
    </citation>
    <scope>NUCLEOTIDE SEQUENCE [LARGE SCALE GENOMIC DNA]</scope>
    <source>
        <strain evidence="2">Tsep2-gDNA-1</strain>
        <tissue evidence="2">Whole body</tissue>
    </source>
</reference>
<organism evidence="2 3">
    <name type="scientific">Trachymyrmex septentrionalis</name>
    <dbReference type="NCBI Taxonomy" id="34720"/>
    <lineage>
        <taxon>Eukaryota</taxon>
        <taxon>Metazoa</taxon>
        <taxon>Ecdysozoa</taxon>
        <taxon>Arthropoda</taxon>
        <taxon>Hexapoda</taxon>
        <taxon>Insecta</taxon>
        <taxon>Pterygota</taxon>
        <taxon>Neoptera</taxon>
        <taxon>Endopterygota</taxon>
        <taxon>Hymenoptera</taxon>
        <taxon>Apocrita</taxon>
        <taxon>Aculeata</taxon>
        <taxon>Formicoidea</taxon>
        <taxon>Formicidae</taxon>
        <taxon>Myrmicinae</taxon>
        <taxon>Trachymyrmex</taxon>
    </lineage>
</organism>
<name>A0A195FDC1_9HYME</name>
<dbReference type="Gene3D" id="1.10.10.1450">
    <property type="match status" value="1"/>
</dbReference>
<gene>
    <name evidence="2" type="ORF">ALC56_07663</name>
</gene>
<feature type="domain" description="Mos1 transposase HTH" evidence="1">
    <location>
        <begin position="13"/>
        <end position="48"/>
    </location>
</feature>
<dbReference type="AlphaFoldDB" id="A0A195FDC1"/>
<evidence type="ECO:0000313" key="3">
    <source>
        <dbReference type="Proteomes" id="UP000078541"/>
    </source>
</evidence>
<dbReference type="Proteomes" id="UP000078541">
    <property type="component" value="Unassembled WGS sequence"/>
</dbReference>